<feature type="non-terminal residue" evidence="1">
    <location>
        <position position="42"/>
    </location>
</feature>
<protein>
    <submittedName>
        <fullName evidence="1">Uncharacterized protein</fullName>
    </submittedName>
</protein>
<comment type="caution">
    <text evidence="1">The sequence shown here is derived from an EMBL/GenBank/DDBJ whole genome shotgun (WGS) entry which is preliminary data.</text>
</comment>
<gene>
    <name evidence="1" type="ORF">LTSEURB_1598</name>
</gene>
<dbReference type="EMBL" id="AFCW01000653">
    <property type="protein sequence ID" value="EHD04958.1"/>
    <property type="molecule type" value="Genomic_DNA"/>
</dbReference>
<name>G5RTH9_SALET</name>
<evidence type="ECO:0000313" key="2">
    <source>
        <dbReference type="Proteomes" id="UP000004776"/>
    </source>
</evidence>
<reference evidence="1 2" key="1">
    <citation type="journal article" date="2011" name="BMC Genomics">
        <title>Genome sequencing reveals diversification of virulence factor content and possible host adaptation in distinct subpopulations of Salmonella enterica.</title>
        <authorList>
            <person name="den Bakker H.C."/>
            <person name="Moreno Switt A.I."/>
            <person name="Govoni G."/>
            <person name="Cummings C.A."/>
            <person name="Ranieri M.L."/>
            <person name="Degoricija L."/>
            <person name="Hoelzer K."/>
            <person name="Rodriguez-Rivera L.D."/>
            <person name="Brown S."/>
            <person name="Bolchacova E."/>
            <person name="Furtado M.R."/>
            <person name="Wiedmann M."/>
        </authorList>
    </citation>
    <scope>NUCLEOTIDE SEQUENCE [LARGE SCALE GENOMIC DNA]</scope>
    <source>
        <strain evidence="1 2">R8-2977</strain>
    </source>
</reference>
<sequence length="42" mass="4836">MIFHICAVSHCRNNIIGQATGERLRILHRFIFKSKRCASFGC</sequence>
<dbReference type="Proteomes" id="UP000004776">
    <property type="component" value="Unassembled WGS sequence"/>
</dbReference>
<organism evidence="1 2">
    <name type="scientific">Salmonella enterica subsp. enterica serovar Urbana str. R8-2977</name>
    <dbReference type="NCBI Taxonomy" id="913084"/>
    <lineage>
        <taxon>Bacteria</taxon>
        <taxon>Pseudomonadati</taxon>
        <taxon>Pseudomonadota</taxon>
        <taxon>Gammaproteobacteria</taxon>
        <taxon>Enterobacterales</taxon>
        <taxon>Enterobacteriaceae</taxon>
        <taxon>Salmonella</taxon>
    </lineage>
</organism>
<accession>G5RTH9</accession>
<evidence type="ECO:0000313" key="1">
    <source>
        <dbReference type="EMBL" id="EHD04958.1"/>
    </source>
</evidence>
<dbReference type="AlphaFoldDB" id="G5RTH9"/>
<proteinExistence type="predicted"/>